<dbReference type="Proteomes" id="UP000766486">
    <property type="component" value="Unassembled WGS sequence"/>
</dbReference>
<dbReference type="SUPFAM" id="SSF48403">
    <property type="entry name" value="Ankyrin repeat"/>
    <property type="match status" value="1"/>
</dbReference>
<evidence type="ECO:0000256" key="3">
    <source>
        <dbReference type="PROSITE-ProRule" id="PRU00023"/>
    </source>
</evidence>
<feature type="repeat" description="ANK" evidence="3">
    <location>
        <begin position="1072"/>
        <end position="1104"/>
    </location>
</feature>
<dbReference type="Pfam" id="PF12796">
    <property type="entry name" value="Ank_2"/>
    <property type="match status" value="1"/>
</dbReference>
<protein>
    <recommendedName>
        <fullName evidence="5">NACHT domain-containing protein</fullName>
    </recommendedName>
</protein>
<organism evidence="6 7">
    <name type="scientific">Bionectria ochroleuca</name>
    <name type="common">Gliocladium roseum</name>
    <dbReference type="NCBI Taxonomy" id="29856"/>
    <lineage>
        <taxon>Eukaryota</taxon>
        <taxon>Fungi</taxon>
        <taxon>Dikarya</taxon>
        <taxon>Ascomycota</taxon>
        <taxon>Pezizomycotina</taxon>
        <taxon>Sordariomycetes</taxon>
        <taxon>Hypocreomycetidae</taxon>
        <taxon>Hypocreales</taxon>
        <taxon>Bionectriaceae</taxon>
        <taxon>Clonostachys</taxon>
    </lineage>
</organism>
<gene>
    <name evidence="6" type="ORF">CLO192961_LOCUS44104</name>
</gene>
<dbReference type="SMART" id="SM00248">
    <property type="entry name" value="ANK"/>
    <property type="match status" value="5"/>
</dbReference>
<feature type="compositionally biased region" description="Acidic residues" evidence="4">
    <location>
        <begin position="22"/>
        <end position="31"/>
    </location>
</feature>
<name>A0ABY6TSZ9_BIOOC</name>
<dbReference type="EMBL" id="CABFNS010000354">
    <property type="protein sequence ID" value="VUC21200.1"/>
    <property type="molecule type" value="Genomic_DNA"/>
</dbReference>
<feature type="domain" description="NACHT" evidence="5">
    <location>
        <begin position="467"/>
        <end position="617"/>
    </location>
</feature>
<dbReference type="InterPro" id="IPR056884">
    <property type="entry name" value="NPHP3-like_N"/>
</dbReference>
<dbReference type="Gene3D" id="3.40.50.300">
    <property type="entry name" value="P-loop containing nucleotide triphosphate hydrolases"/>
    <property type="match status" value="1"/>
</dbReference>
<feature type="compositionally biased region" description="Low complexity" evidence="4">
    <location>
        <begin position="1"/>
        <end position="18"/>
    </location>
</feature>
<dbReference type="PANTHER" id="PTHR46082:SF11">
    <property type="entry name" value="AAA+ ATPASE DOMAIN-CONTAINING PROTEIN-RELATED"/>
    <property type="match status" value="1"/>
</dbReference>
<keyword evidence="2" id="KW-0560">Oxidoreductase</keyword>
<dbReference type="PROSITE" id="PS50088">
    <property type="entry name" value="ANK_REPEAT"/>
    <property type="match status" value="2"/>
</dbReference>
<dbReference type="Gene3D" id="3.40.50.1580">
    <property type="entry name" value="Nucleoside phosphorylase domain"/>
    <property type="match status" value="1"/>
</dbReference>
<feature type="repeat" description="ANK" evidence="3">
    <location>
        <begin position="1105"/>
        <end position="1137"/>
    </location>
</feature>
<evidence type="ECO:0000256" key="4">
    <source>
        <dbReference type="SAM" id="MobiDB-lite"/>
    </source>
</evidence>
<dbReference type="Gene3D" id="3.20.20.100">
    <property type="entry name" value="NADP-dependent oxidoreductase domain"/>
    <property type="match status" value="1"/>
</dbReference>
<dbReference type="Pfam" id="PF00248">
    <property type="entry name" value="Aldo_ket_red"/>
    <property type="match status" value="1"/>
</dbReference>
<dbReference type="InterPro" id="IPR036770">
    <property type="entry name" value="Ankyrin_rpt-contain_sf"/>
</dbReference>
<evidence type="ECO:0000313" key="7">
    <source>
        <dbReference type="Proteomes" id="UP000766486"/>
    </source>
</evidence>
<dbReference type="InterPro" id="IPR035994">
    <property type="entry name" value="Nucleoside_phosphorylase_sf"/>
</dbReference>
<dbReference type="InterPro" id="IPR027417">
    <property type="entry name" value="P-loop_NTPase"/>
</dbReference>
<feature type="region of interest" description="Disordered" evidence="4">
    <location>
        <begin position="223"/>
        <end position="246"/>
    </location>
</feature>
<dbReference type="PROSITE" id="PS50837">
    <property type="entry name" value="NACHT"/>
    <property type="match status" value="1"/>
</dbReference>
<dbReference type="InterPro" id="IPR002110">
    <property type="entry name" value="Ankyrin_rpt"/>
</dbReference>
<dbReference type="Gene3D" id="1.25.40.20">
    <property type="entry name" value="Ankyrin repeat-containing domain"/>
    <property type="match status" value="1"/>
</dbReference>
<dbReference type="SUPFAM" id="SSF51430">
    <property type="entry name" value="NAD(P)-linked oxidoreductase"/>
    <property type="match status" value="1"/>
</dbReference>
<dbReference type="SUPFAM" id="SSF52540">
    <property type="entry name" value="P-loop containing nucleoside triphosphate hydrolases"/>
    <property type="match status" value="1"/>
</dbReference>
<evidence type="ECO:0000313" key="6">
    <source>
        <dbReference type="EMBL" id="VUC21200.1"/>
    </source>
</evidence>
<dbReference type="SUPFAM" id="SSF53167">
    <property type="entry name" value="Purine and uridine phosphorylases"/>
    <property type="match status" value="1"/>
</dbReference>
<keyword evidence="7" id="KW-1185">Reference proteome</keyword>
<dbReference type="PROSITE" id="PS50297">
    <property type="entry name" value="ANK_REP_REGION"/>
    <property type="match status" value="2"/>
</dbReference>
<evidence type="ECO:0000256" key="2">
    <source>
        <dbReference type="ARBA" id="ARBA00023002"/>
    </source>
</evidence>
<proteinExistence type="predicted"/>
<accession>A0ABY6TSZ9</accession>
<sequence length="1354" mass="151573">MSAAGSAGPVASPPLAGSSKDDNEDTLEGSEDATTMDHDRERRKSYTVAWICALHTEVAAAQAMLDETHPPLSALKGDGNAYTLGTIEKHRVVIACLPVGQYGNNNAASVVTNLRRTFPSIRAGLMVGIGGGAPCIADVRLGDVVVGTRVTQYDFGKVVAGGELKRTAASRMPEYSLQTATSMLRAKYERAAVRDEERLADRAAAAREADQAAELAQLRIKSGLQPQAGRHDDQVTNQTQLRTSHREKDEPLLTISTIMAKRLDKLPDYGHPNVPDHLFHSSYEHVPSRFGCDKCDKGALIAREERYSRDPVIHYGGIASGNQVMRDGTARDAVAKELGILCFEMEAAGLMDVLPCLPIRGICDYSDSHKSKVWQRYAAFAAAALARDLLGVLPLTAEEARAAYSIDSERRTRMERRENLLQSLKFEQITSREASITDAHAKTCQWLLDHSAYEAWLDPGQTTRHHGLLWISGKPGAGKSTIMKYIYLKTKRQTRKKITLTSSFFFHSRGEYLEKSILGMYRSILVQLLEGLPDLQAVLDSPKLDMASRDDWPLSILKELLQKAVFSLGSRALNCFIDALDECDEQQIVDMVQFFEDLLERAMEKKVEVRVCFSSRPYPYIDIRRGIRMTLDDQQGHGQDMAAYVGDRLRVKGRIVKELHSQILEKAAGVFLWVVLVVEILNKEERRGGLALKKRLHELPNGLSELFKDILTRDSDNMEELLLCIMLILYAKRPLGPEEYYHALWCGLSIRGLVDPDIPDASNKGAVERSVISSSKGLAEITSSKSYQRSLRVGNLERPVVQFIHESVRDFLLKEKGIFDLWPDIGRNTIAASHESIKQCCIKYMQYCTEINLTNDSLLDGEVGTQFDLADEYSFSSVFDARKVREARQIDSFKFEMEDEIEHDYVFLGYASENVLYHANAAAATFPQDKFLAEFPVTKWIGILNNCPGAGSRARYQLGTDILYVLADQGLSRLIRTRLCVYPRINLRGDKHQYPLFAALAGGHRNSVAALLRLPTDARAGMDMVDSLAYGYDFRNYMNRTMLSWASQEHHSAMLSLLLEQGCAQVDEIDPGGQTALLRAVQSNDQEIVDMLLDHGADPDTAGREGTRPLYQALRDNCIPIIKALLAKGADPNLWCHDSEPPLYWCYLRNNLPMAKLLLEHDTIHKMANATVPTPKSRLGYYKLLGPNCGLRISPICVGSMDLGDAWSSYIRSYSKETTFEILDYYKAQGRNFIDTDNCYQDEKSQQRLGEWIESRKCRDEMVIATKHTTSWRTYQDHSDIIQANFNDNGMKSMKTSVEASIKKLKTDYIDIFYVHWVRLAQISLPVAGSRIPAAITLTPIDIASGPTIPPSMR</sequence>
<reference evidence="6 7" key="1">
    <citation type="submission" date="2019-06" db="EMBL/GenBank/DDBJ databases">
        <authorList>
            <person name="Broberg M."/>
        </authorList>
    </citation>
    <scope>NUCLEOTIDE SEQUENCE [LARGE SCALE GENOMIC DNA]</scope>
</reference>
<keyword evidence="3" id="KW-0040">ANK repeat</keyword>
<evidence type="ECO:0000259" key="5">
    <source>
        <dbReference type="PROSITE" id="PS50837"/>
    </source>
</evidence>
<dbReference type="Pfam" id="PF13637">
    <property type="entry name" value="Ank_4"/>
    <property type="match status" value="1"/>
</dbReference>
<dbReference type="Pfam" id="PF24883">
    <property type="entry name" value="NPHP3_N"/>
    <property type="match status" value="1"/>
</dbReference>
<keyword evidence="1" id="KW-0677">Repeat</keyword>
<dbReference type="InterPro" id="IPR053137">
    <property type="entry name" value="NLR-like"/>
</dbReference>
<evidence type="ECO:0000256" key="1">
    <source>
        <dbReference type="ARBA" id="ARBA00022737"/>
    </source>
</evidence>
<dbReference type="PANTHER" id="PTHR46082">
    <property type="entry name" value="ATP/GTP-BINDING PROTEIN-RELATED"/>
    <property type="match status" value="1"/>
</dbReference>
<dbReference type="InterPro" id="IPR007111">
    <property type="entry name" value="NACHT_NTPase"/>
</dbReference>
<feature type="region of interest" description="Disordered" evidence="4">
    <location>
        <begin position="1"/>
        <end position="40"/>
    </location>
</feature>
<dbReference type="InterPro" id="IPR023210">
    <property type="entry name" value="NADP_OxRdtase_dom"/>
</dbReference>
<dbReference type="InterPro" id="IPR036812">
    <property type="entry name" value="NAD(P)_OxRdtase_dom_sf"/>
</dbReference>
<comment type="caution">
    <text evidence="6">The sequence shown here is derived from an EMBL/GenBank/DDBJ whole genome shotgun (WGS) entry which is preliminary data.</text>
</comment>